<keyword evidence="3" id="KW-1185">Reference proteome</keyword>
<proteinExistence type="predicted"/>
<dbReference type="Pfam" id="PF08268">
    <property type="entry name" value="FBA_3"/>
    <property type="match status" value="1"/>
</dbReference>
<name>A0A4V3WL73_CAMSN</name>
<organism evidence="2 3">
    <name type="scientific">Camellia sinensis var. sinensis</name>
    <name type="common">China tea</name>
    <dbReference type="NCBI Taxonomy" id="542762"/>
    <lineage>
        <taxon>Eukaryota</taxon>
        <taxon>Viridiplantae</taxon>
        <taxon>Streptophyta</taxon>
        <taxon>Embryophyta</taxon>
        <taxon>Tracheophyta</taxon>
        <taxon>Spermatophyta</taxon>
        <taxon>Magnoliopsida</taxon>
        <taxon>eudicotyledons</taxon>
        <taxon>Gunneridae</taxon>
        <taxon>Pentapetalae</taxon>
        <taxon>asterids</taxon>
        <taxon>Ericales</taxon>
        <taxon>Theaceae</taxon>
        <taxon>Camellia</taxon>
    </lineage>
</organism>
<gene>
    <name evidence="2" type="ORF">TEA_014487</name>
</gene>
<evidence type="ECO:0000313" key="3">
    <source>
        <dbReference type="Proteomes" id="UP000306102"/>
    </source>
</evidence>
<comment type="caution">
    <text evidence="2">The sequence shown here is derived from an EMBL/GenBank/DDBJ whole genome shotgun (WGS) entry which is preliminary data.</text>
</comment>
<dbReference type="EMBL" id="SDRB02010911">
    <property type="protein sequence ID" value="THG03637.1"/>
    <property type="molecule type" value="Genomic_DNA"/>
</dbReference>
<feature type="domain" description="F-box associated beta-propeller type 3" evidence="1">
    <location>
        <begin position="81"/>
        <end position="229"/>
    </location>
</feature>
<protein>
    <recommendedName>
        <fullName evidence="1">F-box associated beta-propeller type 3 domain-containing protein</fullName>
    </recommendedName>
</protein>
<evidence type="ECO:0000313" key="2">
    <source>
        <dbReference type="EMBL" id="THG03637.1"/>
    </source>
</evidence>
<dbReference type="InterPro" id="IPR013187">
    <property type="entry name" value="F-box-assoc_dom_typ3"/>
</dbReference>
<accession>A0A4V3WL73</accession>
<evidence type="ECO:0000259" key="1">
    <source>
        <dbReference type="Pfam" id="PF08268"/>
    </source>
</evidence>
<sequence length="251" mass="28635">MAQNTIFTLLAWVEESWFESFRCQDVTREAIIALVSAMFRNLLMVSYVSSMALKWFDSFSKEYKVLHIFGTRHGMNTARFTKSSGKEVLVPFNVASEKFHLIPLPEGSMPSKPNLTQIRGGLALFGYEDCGYNSIGLWVLEDYHKLLWIKNNINVASSQNHKRVKVVLVGSNYVGDMLLTQSMFTHHYDLIPCCHENRTASTRMIRIRGLPPWIDLYGAKNINFRIANHVESLVPLGPLDMQFGDFVVHDA</sequence>
<dbReference type="AlphaFoldDB" id="A0A4V3WL73"/>
<dbReference type="Proteomes" id="UP000306102">
    <property type="component" value="Unassembled WGS sequence"/>
</dbReference>
<reference evidence="2 3" key="1">
    <citation type="journal article" date="2018" name="Proc. Natl. Acad. Sci. U.S.A.">
        <title>Draft genome sequence of Camellia sinensis var. sinensis provides insights into the evolution of the tea genome and tea quality.</title>
        <authorList>
            <person name="Wei C."/>
            <person name="Yang H."/>
            <person name="Wang S."/>
            <person name="Zhao J."/>
            <person name="Liu C."/>
            <person name="Gao L."/>
            <person name="Xia E."/>
            <person name="Lu Y."/>
            <person name="Tai Y."/>
            <person name="She G."/>
            <person name="Sun J."/>
            <person name="Cao H."/>
            <person name="Tong W."/>
            <person name="Gao Q."/>
            <person name="Li Y."/>
            <person name="Deng W."/>
            <person name="Jiang X."/>
            <person name="Wang W."/>
            <person name="Chen Q."/>
            <person name="Zhang S."/>
            <person name="Li H."/>
            <person name="Wu J."/>
            <person name="Wang P."/>
            <person name="Li P."/>
            <person name="Shi C."/>
            <person name="Zheng F."/>
            <person name="Jian J."/>
            <person name="Huang B."/>
            <person name="Shan D."/>
            <person name="Shi M."/>
            <person name="Fang C."/>
            <person name="Yue Y."/>
            <person name="Li F."/>
            <person name="Li D."/>
            <person name="Wei S."/>
            <person name="Han B."/>
            <person name="Jiang C."/>
            <person name="Yin Y."/>
            <person name="Xia T."/>
            <person name="Zhang Z."/>
            <person name="Bennetzen J.L."/>
            <person name="Zhao S."/>
            <person name="Wan X."/>
        </authorList>
    </citation>
    <scope>NUCLEOTIDE SEQUENCE [LARGE SCALE GENOMIC DNA]</scope>
    <source>
        <strain evidence="3">cv. Shuchazao</strain>
        <tissue evidence="2">Leaf</tissue>
    </source>
</reference>